<evidence type="ECO:0000256" key="5">
    <source>
        <dbReference type="ARBA" id="ARBA00023136"/>
    </source>
</evidence>
<sequence length="517" mass="58981">MRHDNNRFVLILLLLVAITIPFCNAGFWGSGGGPTDGEEQQQQQQQHVNNNVEGEKTLKKQVAAPTSKLDYKLTFKRPYYYNGTIPFWKMSSDIIKADDFIRLAPSIPGARGWVWSERPNEYEEWQAEVTFRVTGSHMHGGRGLAFWYTKEAMGDGPIFGAADKWDGLGIWLDSANPRTHTPTTMALLNDGTLAFASRADPEGYIIGSCQINYRNTGTVPAHLRVTYTAKTLTVMLDPMGDGKDYRTCIQKTGINLPSGYYFGFSAASHNPADDHDILSFETWQLNPPVKVQHTKRPMEEEKIQQGEEFKELNEEQKRQIEEAEYQVRRMREAAEGEEVRSETMATLASVFDTQRRVLEDIQIMQMQIEAIGAPSPENLLLGNYEAKKPVTTNGSTDNKESLNAINRVTEDVQRETRNMASQMASQMERQSRDQDRRMKEVESALERIEKTLNNINSRMNIQQKRMNEIGKDSAETRGTMSTLFKYIFYAFGVQAVVGFAVYLYWKLRVERNEKKFL</sequence>
<dbReference type="SUPFAM" id="SSF49899">
    <property type="entry name" value="Concanavalin A-like lectins/glucanases"/>
    <property type="match status" value="1"/>
</dbReference>
<gene>
    <name evidence="10" type="ORF">INT45_003029</name>
</gene>
<keyword evidence="3 8" id="KW-0732">Signal</keyword>
<evidence type="ECO:0000256" key="2">
    <source>
        <dbReference type="ARBA" id="ARBA00022692"/>
    </source>
</evidence>
<keyword evidence="6" id="KW-0175">Coiled coil</keyword>
<proteinExistence type="predicted"/>
<feature type="transmembrane region" description="Helical" evidence="7">
    <location>
        <begin position="486"/>
        <end position="505"/>
    </location>
</feature>
<evidence type="ECO:0000259" key="9">
    <source>
        <dbReference type="PROSITE" id="PS51328"/>
    </source>
</evidence>
<reference evidence="10 11" key="1">
    <citation type="submission" date="2020-12" db="EMBL/GenBank/DDBJ databases">
        <title>Metabolic potential, ecology and presence of endohyphal bacteria is reflected in genomic diversity of Mucoromycotina.</title>
        <authorList>
            <person name="Muszewska A."/>
            <person name="Okrasinska A."/>
            <person name="Steczkiewicz K."/>
            <person name="Drgas O."/>
            <person name="Orlowska M."/>
            <person name="Perlinska-Lenart U."/>
            <person name="Aleksandrzak-Piekarczyk T."/>
            <person name="Szatraj K."/>
            <person name="Zielenkiewicz U."/>
            <person name="Pilsyk S."/>
            <person name="Malc E."/>
            <person name="Mieczkowski P."/>
            <person name="Kruszewska J.S."/>
            <person name="Biernat P."/>
            <person name="Pawlowska J."/>
        </authorList>
    </citation>
    <scope>NUCLEOTIDE SEQUENCE [LARGE SCALE GENOMIC DNA]</scope>
    <source>
        <strain evidence="10 11">CBS 142.35</strain>
    </source>
</reference>
<dbReference type="Proteomes" id="UP000646827">
    <property type="component" value="Unassembled WGS sequence"/>
</dbReference>
<dbReference type="Pfam" id="PF03388">
    <property type="entry name" value="Lectin_leg-like"/>
    <property type="match status" value="1"/>
</dbReference>
<evidence type="ECO:0000256" key="4">
    <source>
        <dbReference type="ARBA" id="ARBA00022989"/>
    </source>
</evidence>
<accession>A0A8H7RN21</accession>
<evidence type="ECO:0000256" key="3">
    <source>
        <dbReference type="ARBA" id="ARBA00022729"/>
    </source>
</evidence>
<dbReference type="GO" id="GO:0030134">
    <property type="term" value="C:COPII-coated ER to Golgi transport vesicle"/>
    <property type="evidence" value="ECO:0007669"/>
    <property type="project" value="TreeGrafter"/>
</dbReference>
<organism evidence="10 11">
    <name type="scientific">Circinella minor</name>
    <dbReference type="NCBI Taxonomy" id="1195481"/>
    <lineage>
        <taxon>Eukaryota</taxon>
        <taxon>Fungi</taxon>
        <taxon>Fungi incertae sedis</taxon>
        <taxon>Mucoromycota</taxon>
        <taxon>Mucoromycotina</taxon>
        <taxon>Mucoromycetes</taxon>
        <taxon>Mucorales</taxon>
        <taxon>Lichtheimiaceae</taxon>
        <taxon>Circinella</taxon>
    </lineage>
</organism>
<evidence type="ECO:0000256" key="1">
    <source>
        <dbReference type="ARBA" id="ARBA00004479"/>
    </source>
</evidence>
<keyword evidence="5 7" id="KW-0472">Membrane</keyword>
<evidence type="ECO:0000256" key="6">
    <source>
        <dbReference type="SAM" id="Coils"/>
    </source>
</evidence>
<dbReference type="GO" id="GO:0005789">
    <property type="term" value="C:endoplasmic reticulum membrane"/>
    <property type="evidence" value="ECO:0007669"/>
    <property type="project" value="TreeGrafter"/>
</dbReference>
<evidence type="ECO:0000256" key="7">
    <source>
        <dbReference type="SAM" id="Phobius"/>
    </source>
</evidence>
<keyword evidence="11" id="KW-1185">Reference proteome</keyword>
<dbReference type="GO" id="GO:0000139">
    <property type="term" value="C:Golgi membrane"/>
    <property type="evidence" value="ECO:0007669"/>
    <property type="project" value="TreeGrafter"/>
</dbReference>
<evidence type="ECO:0000313" key="11">
    <source>
        <dbReference type="Proteomes" id="UP000646827"/>
    </source>
</evidence>
<dbReference type="EMBL" id="JAEPRB010000608">
    <property type="protein sequence ID" value="KAG2214574.1"/>
    <property type="molecule type" value="Genomic_DNA"/>
</dbReference>
<dbReference type="PROSITE" id="PS51328">
    <property type="entry name" value="L_LECTIN_LIKE"/>
    <property type="match status" value="1"/>
</dbReference>
<evidence type="ECO:0000256" key="8">
    <source>
        <dbReference type="SAM" id="SignalP"/>
    </source>
</evidence>
<keyword evidence="2 7" id="KW-0812">Transmembrane</keyword>
<feature type="coiled-coil region" evidence="6">
    <location>
        <begin position="306"/>
        <end position="340"/>
    </location>
</feature>
<protein>
    <recommendedName>
        <fullName evidence="9">L-type lectin-like domain-containing protein</fullName>
    </recommendedName>
</protein>
<feature type="chain" id="PRO_5034068707" description="L-type lectin-like domain-containing protein" evidence="8">
    <location>
        <begin position="26"/>
        <end position="517"/>
    </location>
</feature>
<feature type="signal peptide" evidence="8">
    <location>
        <begin position="1"/>
        <end position="25"/>
    </location>
</feature>
<comment type="subcellular location">
    <subcellularLocation>
        <location evidence="1">Membrane</location>
        <topology evidence="1">Single-pass type I membrane protein</topology>
    </subcellularLocation>
</comment>
<evidence type="ECO:0000313" key="10">
    <source>
        <dbReference type="EMBL" id="KAG2214574.1"/>
    </source>
</evidence>
<dbReference type="AlphaFoldDB" id="A0A8H7RN21"/>
<dbReference type="PANTHER" id="PTHR12223:SF28">
    <property type="entry name" value="LECTIN, MANNOSE BINDING 1 LIKE"/>
    <property type="match status" value="1"/>
</dbReference>
<dbReference type="InterPro" id="IPR005052">
    <property type="entry name" value="Lectin_leg"/>
</dbReference>
<dbReference type="InterPro" id="IPR013320">
    <property type="entry name" value="ConA-like_dom_sf"/>
</dbReference>
<dbReference type="GO" id="GO:0005537">
    <property type="term" value="F:D-mannose binding"/>
    <property type="evidence" value="ECO:0007669"/>
    <property type="project" value="TreeGrafter"/>
</dbReference>
<dbReference type="GO" id="GO:0006888">
    <property type="term" value="P:endoplasmic reticulum to Golgi vesicle-mediated transport"/>
    <property type="evidence" value="ECO:0007669"/>
    <property type="project" value="TreeGrafter"/>
</dbReference>
<keyword evidence="4 7" id="KW-1133">Transmembrane helix</keyword>
<comment type="caution">
    <text evidence="10">The sequence shown here is derived from an EMBL/GenBank/DDBJ whole genome shotgun (WGS) entry which is preliminary data.</text>
</comment>
<feature type="coiled-coil region" evidence="6">
    <location>
        <begin position="424"/>
        <end position="465"/>
    </location>
</feature>
<dbReference type="InterPro" id="IPR051136">
    <property type="entry name" value="Intracellular_Lectin-GPT"/>
</dbReference>
<dbReference type="PANTHER" id="PTHR12223">
    <property type="entry name" value="VESICULAR MANNOSE-BINDING LECTIN"/>
    <property type="match status" value="1"/>
</dbReference>
<dbReference type="GO" id="GO:0005793">
    <property type="term" value="C:endoplasmic reticulum-Golgi intermediate compartment"/>
    <property type="evidence" value="ECO:0007669"/>
    <property type="project" value="TreeGrafter"/>
</dbReference>
<dbReference type="Gene3D" id="2.60.120.200">
    <property type="match status" value="1"/>
</dbReference>
<name>A0A8H7RN21_9FUNG</name>
<feature type="domain" description="L-type lectin-like" evidence="9">
    <location>
        <begin position="67"/>
        <end position="285"/>
    </location>
</feature>
<dbReference type="OrthoDB" id="10265193at2759"/>